<keyword evidence="4 6" id="KW-1133">Transmembrane helix</keyword>
<feature type="region of interest" description="Disordered" evidence="7">
    <location>
        <begin position="1"/>
        <end position="30"/>
    </location>
</feature>
<dbReference type="InParanoid" id="G3AU23"/>
<dbReference type="PANTHER" id="PTHR11266">
    <property type="entry name" value="PEROXISOMAL MEMBRANE PROTEIN 2, PXMP2 MPV17"/>
    <property type="match status" value="1"/>
</dbReference>
<evidence type="ECO:0000256" key="7">
    <source>
        <dbReference type="SAM" id="MobiDB-lite"/>
    </source>
</evidence>
<dbReference type="EMBL" id="GL996505">
    <property type="protein sequence ID" value="EGW30399.1"/>
    <property type="molecule type" value="Genomic_DNA"/>
</dbReference>
<evidence type="ECO:0000256" key="2">
    <source>
        <dbReference type="ARBA" id="ARBA00006824"/>
    </source>
</evidence>
<dbReference type="Pfam" id="PF04117">
    <property type="entry name" value="Mpv17_PMP22"/>
    <property type="match status" value="1"/>
</dbReference>
<feature type="compositionally biased region" description="Low complexity" evidence="7">
    <location>
        <begin position="15"/>
        <end position="30"/>
    </location>
</feature>
<comment type="similarity">
    <text evidence="2 6">Belongs to the peroxisomal membrane protein PXMP2/4 family.</text>
</comment>
<reference evidence="8 9" key="1">
    <citation type="journal article" date="2011" name="Proc. Natl. Acad. Sci. U.S.A.">
        <title>Comparative genomics of xylose-fermenting fungi for enhanced biofuel production.</title>
        <authorList>
            <person name="Wohlbach D.J."/>
            <person name="Kuo A."/>
            <person name="Sato T.K."/>
            <person name="Potts K.M."/>
            <person name="Salamov A.A."/>
            <person name="LaButti K.M."/>
            <person name="Sun H."/>
            <person name="Clum A."/>
            <person name="Pangilinan J.L."/>
            <person name="Lindquist E.A."/>
            <person name="Lucas S."/>
            <person name="Lapidus A."/>
            <person name="Jin M."/>
            <person name="Gunawan C."/>
            <person name="Balan V."/>
            <person name="Dale B.E."/>
            <person name="Jeffries T.W."/>
            <person name="Zinkel R."/>
            <person name="Barry K.W."/>
            <person name="Grigoriev I.V."/>
            <person name="Gasch A.P."/>
        </authorList>
    </citation>
    <scope>NUCLEOTIDE SEQUENCE [LARGE SCALE GENOMIC DNA]</scope>
    <source>
        <strain evidence="9">NRRL Y-27907 / 11-Y1</strain>
    </source>
</reference>
<dbReference type="GeneID" id="18872101"/>
<keyword evidence="5 6" id="KW-0472">Membrane</keyword>
<evidence type="ECO:0000313" key="8">
    <source>
        <dbReference type="EMBL" id="EGW30399.1"/>
    </source>
</evidence>
<dbReference type="OrthoDB" id="10267969at2759"/>
<evidence type="ECO:0000256" key="6">
    <source>
        <dbReference type="RuleBase" id="RU363053"/>
    </source>
</evidence>
<dbReference type="RefSeq" id="XP_007377370.1">
    <property type="nucleotide sequence ID" value="XM_007377308.1"/>
</dbReference>
<dbReference type="eggNOG" id="ENOG502S52I">
    <property type="taxonomic scope" value="Eukaryota"/>
</dbReference>
<evidence type="ECO:0000256" key="3">
    <source>
        <dbReference type="ARBA" id="ARBA00022692"/>
    </source>
</evidence>
<dbReference type="OMA" id="SYCFWPF"/>
<evidence type="ECO:0000313" key="9">
    <source>
        <dbReference type="Proteomes" id="UP000000709"/>
    </source>
</evidence>
<gene>
    <name evidence="8" type="ORF">SPAPADRAFT_57190</name>
</gene>
<dbReference type="AlphaFoldDB" id="G3AU23"/>
<feature type="transmembrane region" description="Helical" evidence="6">
    <location>
        <begin position="62"/>
        <end position="80"/>
    </location>
</feature>
<dbReference type="GO" id="GO:0005778">
    <property type="term" value="C:peroxisomal membrane"/>
    <property type="evidence" value="ECO:0007669"/>
    <property type="project" value="TreeGrafter"/>
</dbReference>
<organism evidence="9">
    <name type="scientific">Spathaspora passalidarum (strain NRRL Y-27907 / 11-Y1)</name>
    <dbReference type="NCBI Taxonomy" id="619300"/>
    <lineage>
        <taxon>Eukaryota</taxon>
        <taxon>Fungi</taxon>
        <taxon>Dikarya</taxon>
        <taxon>Ascomycota</taxon>
        <taxon>Saccharomycotina</taxon>
        <taxon>Pichiomycetes</taxon>
        <taxon>Debaryomycetaceae</taxon>
        <taxon>Spathaspora</taxon>
    </lineage>
</organism>
<dbReference type="STRING" id="619300.G3AU23"/>
<feature type="transmembrane region" description="Helical" evidence="6">
    <location>
        <begin position="168"/>
        <end position="187"/>
    </location>
</feature>
<dbReference type="KEGG" id="spaa:SPAPADRAFT_57190"/>
<feature type="compositionally biased region" description="Basic and acidic residues" evidence="7">
    <location>
        <begin position="1"/>
        <end position="14"/>
    </location>
</feature>
<evidence type="ECO:0000256" key="5">
    <source>
        <dbReference type="ARBA" id="ARBA00023136"/>
    </source>
</evidence>
<dbReference type="InterPro" id="IPR007248">
    <property type="entry name" value="Mpv17_PMP22"/>
</dbReference>
<proteinExistence type="inferred from homology"/>
<dbReference type="PANTHER" id="PTHR11266:SF80">
    <property type="entry name" value="PEROXISOMAL MEMBRANE PROTEIN 2"/>
    <property type="match status" value="1"/>
</dbReference>
<feature type="transmembrane region" description="Helical" evidence="6">
    <location>
        <begin position="125"/>
        <end position="147"/>
    </location>
</feature>
<dbReference type="Proteomes" id="UP000000709">
    <property type="component" value="Unassembled WGS sequence"/>
</dbReference>
<name>G3AU23_SPAPN</name>
<feature type="transmembrane region" description="Helical" evidence="6">
    <location>
        <begin position="36"/>
        <end position="56"/>
    </location>
</feature>
<keyword evidence="9" id="KW-1185">Reference proteome</keyword>
<comment type="subcellular location">
    <subcellularLocation>
        <location evidence="1">Membrane</location>
        <topology evidence="1">Multi-pass membrane protein</topology>
    </subcellularLocation>
</comment>
<evidence type="ECO:0000256" key="1">
    <source>
        <dbReference type="ARBA" id="ARBA00004141"/>
    </source>
</evidence>
<feature type="transmembrane region" description="Helical" evidence="6">
    <location>
        <begin position="100"/>
        <end position="119"/>
    </location>
</feature>
<evidence type="ECO:0000256" key="4">
    <source>
        <dbReference type="ARBA" id="ARBA00022989"/>
    </source>
</evidence>
<accession>G3AU23</accession>
<keyword evidence="3 6" id="KW-0812">Transmembrane</keyword>
<sequence>MSLPLSEKRNDLEKSSLSPISSASSSSHLHPAPKRVYQKLISALIIETIISCAIYINYDTIGAYHPMLAGLLLGCSSGALAQSMNQYAKKKFTLQKILKFMLWGSINGYFTVGWINILITRIDNSAYRIIIDQLVGAPMFQLIFNMLNSIWDHGEMFSISTRLAYVKSLKYSYCFWPFFSILEFMFIPQALMFPCNCLANLLWNLILCRLA</sequence>
<dbReference type="HOGENOM" id="CLU_105942_0_0_1"/>
<protein>
    <submittedName>
        <fullName evidence="8">Uncharacterized protein</fullName>
    </submittedName>
</protein>